<feature type="compositionally biased region" description="Basic and acidic residues" evidence="1">
    <location>
        <begin position="77"/>
        <end position="90"/>
    </location>
</feature>
<dbReference type="KEGG" id="siv:SSIL_2968"/>
<evidence type="ECO:0000313" key="3">
    <source>
        <dbReference type="Proteomes" id="UP000006691"/>
    </source>
</evidence>
<protein>
    <recommendedName>
        <fullName evidence="4">RNA polymerase subunit sigma</fullName>
    </recommendedName>
</protein>
<dbReference type="PATRIC" id="fig|1002809.3.peg.2993"/>
<evidence type="ECO:0000313" key="2">
    <source>
        <dbReference type="EMBL" id="BAK17391.1"/>
    </source>
</evidence>
<dbReference type="STRING" id="1002809.SSIL_2968"/>
<dbReference type="eggNOG" id="ENOG5033IFA">
    <property type="taxonomic scope" value="Bacteria"/>
</dbReference>
<dbReference type="RefSeq" id="WP_014824470.1">
    <property type="nucleotide sequence ID" value="NC_018065.1"/>
</dbReference>
<organism evidence="2 3">
    <name type="scientific">Solibacillus silvestris (strain StLB046)</name>
    <name type="common">Bacillus silvestris</name>
    <dbReference type="NCBI Taxonomy" id="1002809"/>
    <lineage>
        <taxon>Bacteria</taxon>
        <taxon>Bacillati</taxon>
        <taxon>Bacillota</taxon>
        <taxon>Bacilli</taxon>
        <taxon>Bacillales</taxon>
        <taxon>Caryophanaceae</taxon>
        <taxon>Solibacillus</taxon>
    </lineage>
</organism>
<sequence>MSLKGLELQIAIPKTFEAGKMADQRQQNTILQQMHANEALNKELERKQLSVNETEHLNALNDEEQDKPSQNGQEQTQENKKNKEQLEQKVQHPFKGNLFDFSG</sequence>
<dbReference type="EMBL" id="AP012157">
    <property type="protein sequence ID" value="BAK17391.1"/>
    <property type="molecule type" value="Genomic_DNA"/>
</dbReference>
<reference evidence="3" key="1">
    <citation type="submission" date="2011-04" db="EMBL/GenBank/DDBJ databases">
        <title>Genome sequence of Solibacillus silvestris StLB046.</title>
        <authorList>
            <person name="Morohoshi T."/>
            <person name="Someya N."/>
            <person name="Ikeda T."/>
        </authorList>
    </citation>
    <scope>NUCLEOTIDE SEQUENCE [LARGE SCALE GENOMIC DNA]</scope>
    <source>
        <strain evidence="3">StLB046</strain>
    </source>
</reference>
<proteinExistence type="predicted"/>
<evidence type="ECO:0000256" key="1">
    <source>
        <dbReference type="SAM" id="MobiDB-lite"/>
    </source>
</evidence>
<gene>
    <name evidence="2" type="ordered locus">SSIL_2968</name>
</gene>
<dbReference type="AlphaFoldDB" id="F2F2U3"/>
<feature type="region of interest" description="Disordered" evidence="1">
    <location>
        <begin position="52"/>
        <end position="103"/>
    </location>
</feature>
<accession>F2F2U3</accession>
<name>F2F2U3_SOLSS</name>
<evidence type="ECO:0008006" key="4">
    <source>
        <dbReference type="Google" id="ProtNLM"/>
    </source>
</evidence>
<dbReference type="HOGENOM" id="CLU_169649_0_1_9"/>
<dbReference type="Proteomes" id="UP000006691">
    <property type="component" value="Chromosome"/>
</dbReference>
<keyword evidence="3" id="KW-1185">Reference proteome</keyword>
<reference evidence="2 3" key="2">
    <citation type="journal article" date="2012" name="J. Biosci. Bioeng.">
        <title>Complete genome sequence and characterization of the N-acylhomoserine lactone-degrading gene of the potato leaf-associated Solibacillus silvestris.</title>
        <authorList>
            <person name="Morohoshi T."/>
            <person name="Tominaga Y."/>
            <person name="Someya N."/>
            <person name="Ikeda T."/>
        </authorList>
    </citation>
    <scope>NUCLEOTIDE SEQUENCE [LARGE SCALE GENOMIC DNA]</scope>
    <source>
        <strain evidence="2 3">StLB046</strain>
    </source>
</reference>